<dbReference type="Proteomes" id="UP000824469">
    <property type="component" value="Unassembled WGS sequence"/>
</dbReference>
<dbReference type="GO" id="GO:0001181">
    <property type="term" value="F:RNA polymerase I general transcription initiation factor activity"/>
    <property type="evidence" value="ECO:0007669"/>
    <property type="project" value="InterPro"/>
</dbReference>
<proteinExistence type="inferred from homology"/>
<name>A0AA38GVM5_TAXCH</name>
<dbReference type="GO" id="GO:0001042">
    <property type="term" value="F:RNA polymerase I core binding"/>
    <property type="evidence" value="ECO:0007669"/>
    <property type="project" value="TreeGrafter"/>
</dbReference>
<protein>
    <submittedName>
        <fullName evidence="2">Uncharacterized protein</fullName>
    </submittedName>
</protein>
<dbReference type="PANTHER" id="PTHR12790">
    <property type="entry name" value="TRANSCRIPTION INITIATION FACTOR IA RRN3"/>
    <property type="match status" value="1"/>
</dbReference>
<sequence>MKKIEENLAVRQGHNLPNILVVKAVHLFDVSQFITANNMLETNESKAFGGAERLDMFFPFDPYLLKESDRFVRPNFTFWSMVSTPVEEDEFEDHMIDEIAADAWDED</sequence>
<reference evidence="2 3" key="1">
    <citation type="journal article" date="2021" name="Nat. Plants">
        <title>The Taxus genome provides insights into paclitaxel biosynthesis.</title>
        <authorList>
            <person name="Xiong X."/>
            <person name="Gou J."/>
            <person name="Liao Q."/>
            <person name="Li Y."/>
            <person name="Zhou Q."/>
            <person name="Bi G."/>
            <person name="Li C."/>
            <person name="Du R."/>
            <person name="Wang X."/>
            <person name="Sun T."/>
            <person name="Guo L."/>
            <person name="Liang H."/>
            <person name="Lu P."/>
            <person name="Wu Y."/>
            <person name="Zhang Z."/>
            <person name="Ro D.K."/>
            <person name="Shang Y."/>
            <person name="Huang S."/>
            <person name="Yan J."/>
        </authorList>
    </citation>
    <scope>NUCLEOTIDE SEQUENCE [LARGE SCALE GENOMIC DNA]</scope>
    <source>
        <strain evidence="2">Ta-2019</strain>
    </source>
</reference>
<comment type="caution">
    <text evidence="2">The sequence shown here is derived from an EMBL/GenBank/DDBJ whole genome shotgun (WGS) entry which is preliminary data.</text>
</comment>
<dbReference type="PANTHER" id="PTHR12790:SF0">
    <property type="entry name" value="RNA POLYMERASE I-SPECIFIC TRANSCRIPTION INITIATION FACTOR RRN3-RELATED"/>
    <property type="match status" value="1"/>
</dbReference>
<accession>A0AA38GVM5</accession>
<dbReference type="GO" id="GO:0005634">
    <property type="term" value="C:nucleus"/>
    <property type="evidence" value="ECO:0007669"/>
    <property type="project" value="TreeGrafter"/>
</dbReference>
<dbReference type="Pfam" id="PF05327">
    <property type="entry name" value="RRN3"/>
    <property type="match status" value="1"/>
</dbReference>
<evidence type="ECO:0000256" key="1">
    <source>
        <dbReference type="ARBA" id="ARBA00010098"/>
    </source>
</evidence>
<gene>
    <name evidence="2" type="ORF">KI387_001324</name>
</gene>
<dbReference type="AlphaFoldDB" id="A0AA38GVM5"/>
<dbReference type="InterPro" id="IPR007991">
    <property type="entry name" value="RNA_pol_I_trans_ini_fac_RRN3"/>
</dbReference>
<keyword evidence="3" id="KW-1185">Reference proteome</keyword>
<comment type="similarity">
    <text evidence="1">Belongs to the RRN3 family.</text>
</comment>
<dbReference type="GO" id="GO:0006361">
    <property type="term" value="P:transcription initiation at RNA polymerase I promoter"/>
    <property type="evidence" value="ECO:0007669"/>
    <property type="project" value="InterPro"/>
</dbReference>
<dbReference type="EMBL" id="JAHRHJ020000001">
    <property type="protein sequence ID" value="KAH9329216.1"/>
    <property type="molecule type" value="Genomic_DNA"/>
</dbReference>
<evidence type="ECO:0000313" key="2">
    <source>
        <dbReference type="EMBL" id="KAH9329216.1"/>
    </source>
</evidence>
<organism evidence="2 3">
    <name type="scientific">Taxus chinensis</name>
    <name type="common">Chinese yew</name>
    <name type="synonym">Taxus wallichiana var. chinensis</name>
    <dbReference type="NCBI Taxonomy" id="29808"/>
    <lineage>
        <taxon>Eukaryota</taxon>
        <taxon>Viridiplantae</taxon>
        <taxon>Streptophyta</taxon>
        <taxon>Embryophyta</taxon>
        <taxon>Tracheophyta</taxon>
        <taxon>Spermatophyta</taxon>
        <taxon>Pinopsida</taxon>
        <taxon>Pinidae</taxon>
        <taxon>Conifers II</taxon>
        <taxon>Cupressales</taxon>
        <taxon>Taxaceae</taxon>
        <taxon>Taxus</taxon>
    </lineage>
</organism>
<evidence type="ECO:0000313" key="3">
    <source>
        <dbReference type="Proteomes" id="UP000824469"/>
    </source>
</evidence>